<protein>
    <submittedName>
        <fullName evidence="1">Uncharacterized protein</fullName>
    </submittedName>
</protein>
<dbReference type="EMBL" id="CP024608">
    <property type="protein sequence ID" value="ATQ74075.1"/>
    <property type="molecule type" value="Genomic_DNA"/>
</dbReference>
<proteinExistence type="predicted"/>
<evidence type="ECO:0000313" key="1">
    <source>
        <dbReference type="EMBL" id="ATQ74075.1"/>
    </source>
</evidence>
<name>A0A2D2DGK1_9BURK</name>
<accession>A0A2D2DGK1</accession>
<dbReference type="KEGG" id="mass:CR152_05735"/>
<sequence length="133" mass="15405">MENNHLVLREIIDLFVEPSRKARYVYLWEKPKRRSQLLDELLHDAGYLRHDRRRELDPPLSDPDQLLALMRKKGAGKTCHAFGRSEFDGQETDLCAALAEVAGRMCEVVLYSREAKVAFVEEHDGHQFILSVK</sequence>
<organism evidence="1 2">
    <name type="scientific">Massilia violaceinigra</name>
    <dbReference type="NCBI Taxonomy" id="2045208"/>
    <lineage>
        <taxon>Bacteria</taxon>
        <taxon>Pseudomonadati</taxon>
        <taxon>Pseudomonadota</taxon>
        <taxon>Betaproteobacteria</taxon>
        <taxon>Burkholderiales</taxon>
        <taxon>Oxalobacteraceae</taxon>
        <taxon>Telluria group</taxon>
        <taxon>Massilia</taxon>
    </lineage>
</organism>
<dbReference type="Proteomes" id="UP000229897">
    <property type="component" value="Chromosome"/>
</dbReference>
<dbReference type="AlphaFoldDB" id="A0A2D2DGK1"/>
<dbReference type="RefSeq" id="WP_099874063.1">
    <property type="nucleotide sequence ID" value="NZ_CP024608.1"/>
</dbReference>
<dbReference type="OrthoDB" id="8758454at2"/>
<reference evidence="1" key="1">
    <citation type="submission" date="2017-10" db="EMBL/GenBank/DDBJ databases">
        <title>Massilia psychrophilum sp. nov., a novel purple-pigmented bacterium isolated from Tianshan glacier, Xinjiang Municipality, China.</title>
        <authorList>
            <person name="Wang H."/>
        </authorList>
    </citation>
    <scope>NUCLEOTIDE SEQUENCE [LARGE SCALE GENOMIC DNA]</scope>
    <source>
        <strain evidence="1">B2</strain>
    </source>
</reference>
<gene>
    <name evidence="1" type="ORF">CR152_05735</name>
</gene>
<keyword evidence="2" id="KW-1185">Reference proteome</keyword>
<evidence type="ECO:0000313" key="2">
    <source>
        <dbReference type="Proteomes" id="UP000229897"/>
    </source>
</evidence>